<organism evidence="7 8">
    <name type="scientific">Primorskyibacter flagellatus</name>
    <dbReference type="NCBI Taxonomy" id="1387277"/>
    <lineage>
        <taxon>Bacteria</taxon>
        <taxon>Pseudomonadati</taxon>
        <taxon>Pseudomonadota</taxon>
        <taxon>Alphaproteobacteria</taxon>
        <taxon>Rhodobacterales</taxon>
        <taxon>Roseobacteraceae</taxon>
        <taxon>Primorskyibacter</taxon>
    </lineage>
</organism>
<evidence type="ECO:0000256" key="1">
    <source>
        <dbReference type="ARBA" id="ARBA00009018"/>
    </source>
</evidence>
<dbReference type="GO" id="GO:0005737">
    <property type="term" value="C:cytoplasm"/>
    <property type="evidence" value="ECO:0007669"/>
    <property type="project" value="UniProtKB-SubCell"/>
</dbReference>
<dbReference type="STRING" id="1387277.SAMN06295998_102493"/>
<keyword evidence="5 7" id="KW-0418">Kinase</keyword>
<evidence type="ECO:0000256" key="2">
    <source>
        <dbReference type="ARBA" id="ARBA00022741"/>
    </source>
</evidence>
<dbReference type="Proteomes" id="UP000192330">
    <property type="component" value="Unassembled WGS sequence"/>
</dbReference>
<keyword evidence="2 5" id="KW-0547">Nucleotide-binding</keyword>
<dbReference type="PANTHER" id="PTHR10695">
    <property type="entry name" value="DEPHOSPHO-COA KINASE-RELATED"/>
    <property type="match status" value="1"/>
</dbReference>
<evidence type="ECO:0000256" key="3">
    <source>
        <dbReference type="ARBA" id="ARBA00022840"/>
    </source>
</evidence>
<evidence type="ECO:0000256" key="5">
    <source>
        <dbReference type="HAMAP-Rule" id="MF_00376"/>
    </source>
</evidence>
<comment type="catalytic activity">
    <reaction evidence="5">
        <text>3'-dephospho-CoA + ATP = ADP + CoA + H(+)</text>
        <dbReference type="Rhea" id="RHEA:18245"/>
        <dbReference type="ChEBI" id="CHEBI:15378"/>
        <dbReference type="ChEBI" id="CHEBI:30616"/>
        <dbReference type="ChEBI" id="CHEBI:57287"/>
        <dbReference type="ChEBI" id="CHEBI:57328"/>
        <dbReference type="ChEBI" id="CHEBI:456216"/>
        <dbReference type="EC" id="2.7.1.24"/>
    </reaction>
</comment>
<protein>
    <recommendedName>
        <fullName evidence="5 6">Dephospho-CoA kinase</fullName>
        <ecNumber evidence="5 6">2.7.1.24</ecNumber>
    </recommendedName>
    <alternativeName>
        <fullName evidence="5">Dephosphocoenzyme A kinase</fullName>
    </alternativeName>
</protein>
<dbReference type="AlphaFoldDB" id="A0A1W2A6Y4"/>
<dbReference type="Gene3D" id="3.40.50.300">
    <property type="entry name" value="P-loop containing nucleotide triphosphate hydrolases"/>
    <property type="match status" value="1"/>
</dbReference>
<comment type="caution">
    <text evidence="5">Lacks conserved residue(s) required for the propagation of feature annotation.</text>
</comment>
<evidence type="ECO:0000256" key="4">
    <source>
        <dbReference type="ARBA" id="ARBA00022993"/>
    </source>
</evidence>
<evidence type="ECO:0000256" key="6">
    <source>
        <dbReference type="NCBIfam" id="TIGR00152"/>
    </source>
</evidence>
<evidence type="ECO:0000313" key="7">
    <source>
        <dbReference type="EMBL" id="SMC56427.1"/>
    </source>
</evidence>
<name>A0A1W2A6Y4_9RHOB</name>
<dbReference type="EC" id="2.7.1.24" evidence="5 6"/>
<dbReference type="UniPathway" id="UPA00241">
    <property type="reaction ID" value="UER00356"/>
</dbReference>
<dbReference type="InterPro" id="IPR001977">
    <property type="entry name" value="Depp_CoAkinase"/>
</dbReference>
<keyword evidence="3 5" id="KW-0067">ATP-binding</keyword>
<reference evidence="7 8" key="1">
    <citation type="submission" date="2017-04" db="EMBL/GenBank/DDBJ databases">
        <authorList>
            <person name="Afonso C.L."/>
            <person name="Miller P.J."/>
            <person name="Scott M.A."/>
            <person name="Spackman E."/>
            <person name="Goraichik I."/>
            <person name="Dimitrov K.M."/>
            <person name="Suarez D.L."/>
            <person name="Swayne D.E."/>
        </authorList>
    </citation>
    <scope>NUCLEOTIDE SEQUENCE [LARGE SCALE GENOMIC DNA]</scope>
    <source>
        <strain evidence="7 8">CGMCC 1.12644</strain>
    </source>
</reference>
<dbReference type="SUPFAM" id="SSF52540">
    <property type="entry name" value="P-loop containing nucleoside triphosphate hydrolases"/>
    <property type="match status" value="1"/>
</dbReference>
<sequence length="183" mass="20569">MGKSTTARLFAEEGCDIWDADAAVHRLYSGAAVPLMQAEFPDAIINGEVCREALKRIISDDNTALKRIESIIHPLVREDRLQFVTDTKATICVFDIPLLFETNSQAEFDAVACVSVSPEIQRQRVLDRETMSVTQFEMILAQQLPIADKLARADYVIDTTTMDQARADVQHVVTDIKRRMRDA</sequence>
<dbReference type="NCBIfam" id="TIGR00152">
    <property type="entry name" value="dephospho-CoA kinase"/>
    <property type="match status" value="1"/>
</dbReference>
<dbReference type="GO" id="GO:0004140">
    <property type="term" value="F:dephospho-CoA kinase activity"/>
    <property type="evidence" value="ECO:0007669"/>
    <property type="project" value="UniProtKB-UniRule"/>
</dbReference>
<keyword evidence="5" id="KW-0808">Transferase</keyword>
<dbReference type="GO" id="GO:0015937">
    <property type="term" value="P:coenzyme A biosynthetic process"/>
    <property type="evidence" value="ECO:0007669"/>
    <property type="project" value="UniProtKB-UniRule"/>
</dbReference>
<keyword evidence="5" id="KW-0963">Cytoplasm</keyword>
<comment type="pathway">
    <text evidence="5">Cofactor biosynthesis; coenzyme A biosynthesis; CoA from (R)-pantothenate: step 5/5.</text>
</comment>
<dbReference type="GO" id="GO:0005524">
    <property type="term" value="F:ATP binding"/>
    <property type="evidence" value="ECO:0007669"/>
    <property type="project" value="UniProtKB-UniRule"/>
</dbReference>
<comment type="function">
    <text evidence="5">Catalyzes the phosphorylation of the 3'-hydroxyl group of dephosphocoenzyme A to form coenzyme A.</text>
</comment>
<evidence type="ECO:0000313" key="8">
    <source>
        <dbReference type="Proteomes" id="UP000192330"/>
    </source>
</evidence>
<dbReference type="CDD" id="cd02022">
    <property type="entry name" value="DPCK"/>
    <property type="match status" value="1"/>
</dbReference>
<keyword evidence="4 5" id="KW-0173">Coenzyme A biosynthesis</keyword>
<comment type="similarity">
    <text evidence="1 5">Belongs to the CoaE family.</text>
</comment>
<dbReference type="InterPro" id="IPR027417">
    <property type="entry name" value="P-loop_NTPase"/>
</dbReference>
<dbReference type="EMBL" id="FWYD01000002">
    <property type="protein sequence ID" value="SMC56427.1"/>
    <property type="molecule type" value="Genomic_DNA"/>
</dbReference>
<accession>A0A1W2A6Y4</accession>
<gene>
    <name evidence="5" type="primary">coaE</name>
    <name evidence="7" type="ORF">SAMN06295998_102493</name>
</gene>
<dbReference type="Pfam" id="PF01121">
    <property type="entry name" value="CoaE"/>
    <property type="match status" value="1"/>
</dbReference>
<dbReference type="PANTHER" id="PTHR10695:SF46">
    <property type="entry name" value="BIFUNCTIONAL COENZYME A SYNTHASE-RELATED"/>
    <property type="match status" value="1"/>
</dbReference>
<proteinExistence type="inferred from homology"/>
<dbReference type="HAMAP" id="MF_00376">
    <property type="entry name" value="Dephospho_CoA_kinase"/>
    <property type="match status" value="1"/>
</dbReference>
<keyword evidence="8" id="KW-1185">Reference proteome</keyword>
<comment type="subcellular location">
    <subcellularLocation>
        <location evidence="5">Cytoplasm</location>
    </subcellularLocation>
</comment>
<dbReference type="PROSITE" id="PS51219">
    <property type="entry name" value="DPCK"/>
    <property type="match status" value="1"/>
</dbReference>